<dbReference type="OrthoDB" id="319933at2"/>
<accession>A0A370BDZ0</accession>
<proteinExistence type="predicted"/>
<feature type="region of interest" description="Disordered" evidence="1">
    <location>
        <begin position="47"/>
        <end position="67"/>
    </location>
</feature>
<dbReference type="InterPro" id="IPR017853">
    <property type="entry name" value="GH"/>
</dbReference>
<feature type="domain" description="Glycoside-hydrolase family GH114 TIM-barrel" evidence="2">
    <location>
        <begin position="75"/>
        <end position="291"/>
    </location>
</feature>
<dbReference type="SUPFAM" id="SSF51445">
    <property type="entry name" value="(Trans)glycosidases"/>
    <property type="match status" value="1"/>
</dbReference>
<evidence type="ECO:0000313" key="3">
    <source>
        <dbReference type="EMBL" id="RDG37645.1"/>
    </source>
</evidence>
<organism evidence="3 4">
    <name type="scientific">Streptomyces corynorhini</name>
    <dbReference type="NCBI Taxonomy" id="2282652"/>
    <lineage>
        <taxon>Bacteria</taxon>
        <taxon>Bacillati</taxon>
        <taxon>Actinomycetota</taxon>
        <taxon>Actinomycetes</taxon>
        <taxon>Kitasatosporales</taxon>
        <taxon>Streptomycetaceae</taxon>
        <taxon>Streptomyces</taxon>
    </lineage>
</organism>
<comment type="caution">
    <text evidence="3">The sequence shown here is derived from an EMBL/GenBank/DDBJ whole genome shotgun (WGS) entry which is preliminary data.</text>
</comment>
<gene>
    <name evidence="3" type="ORF">DVH02_13350</name>
</gene>
<name>A0A370BDZ0_9ACTN</name>
<dbReference type="InterPro" id="IPR013785">
    <property type="entry name" value="Aldolase_TIM"/>
</dbReference>
<dbReference type="AlphaFoldDB" id="A0A370BDZ0"/>
<reference evidence="3 4" key="1">
    <citation type="submission" date="2018-07" db="EMBL/GenBank/DDBJ databases">
        <title>Streptomyces species from bats.</title>
        <authorList>
            <person name="Dunlap C."/>
        </authorList>
    </citation>
    <scope>NUCLEOTIDE SEQUENCE [LARGE SCALE GENOMIC DNA]</scope>
    <source>
        <strain evidence="3 4">AC230</strain>
    </source>
</reference>
<dbReference type="InterPro" id="IPR004352">
    <property type="entry name" value="GH114_TIM-barrel"/>
</dbReference>
<dbReference type="Gene3D" id="3.20.20.70">
    <property type="entry name" value="Aldolase class I"/>
    <property type="match status" value="1"/>
</dbReference>
<dbReference type="PANTHER" id="PTHR35273:SF2">
    <property type="entry name" value="ALPHA-GALACTOSIDASE"/>
    <property type="match status" value="1"/>
</dbReference>
<dbReference type="EMBL" id="QQNA01000094">
    <property type="protein sequence ID" value="RDG37645.1"/>
    <property type="molecule type" value="Genomic_DNA"/>
</dbReference>
<evidence type="ECO:0000313" key="4">
    <source>
        <dbReference type="Proteomes" id="UP000253741"/>
    </source>
</evidence>
<evidence type="ECO:0000259" key="2">
    <source>
        <dbReference type="Pfam" id="PF03537"/>
    </source>
</evidence>
<evidence type="ECO:0000256" key="1">
    <source>
        <dbReference type="SAM" id="MobiDB-lite"/>
    </source>
</evidence>
<dbReference type="Pfam" id="PF03537">
    <property type="entry name" value="Glyco_hydro_114"/>
    <property type="match status" value="1"/>
</dbReference>
<protein>
    <recommendedName>
        <fullName evidence="2">Glycoside-hydrolase family GH114 TIM-barrel domain-containing protein</fullName>
    </recommendedName>
</protein>
<dbReference type="Proteomes" id="UP000253741">
    <property type="component" value="Unassembled WGS sequence"/>
</dbReference>
<keyword evidence="4" id="KW-1185">Reference proteome</keyword>
<sequence>MGNLTRPPPLRRQGATVPFRSATRTPVAPLLLALALALALALSGCAESGAPEGAPATKSPADSDRQVRQLPDQPFDYQLGGAYPPPEGVRTVVRDRTAAPEPGAYNICYVNAYQTQPDEVGWWRKNHPDLLLRDADGDLVVDEDWQEPLLDISTAGHRERLARIVGGWFDGCAKKGFDGLDSDNLDSYLRSDGLLDRKQASAFAELLVARAHRAGLAIGQKNAADMAPVGHRLGFDFAIAEECARYEECAAYADAYDDKVLVIEYRGADLTAACREWGERLPIVLRDRDLVPAGRSGHVNERC</sequence>
<dbReference type="PANTHER" id="PTHR35273">
    <property type="entry name" value="ALPHA-1,4 POLYGALACTOSAMINIDASE, PUTATIVE (AFU_ORTHOLOGUE AFUA_3G07890)-RELATED"/>
    <property type="match status" value="1"/>
</dbReference>